<dbReference type="GO" id="GO:0051484">
    <property type="term" value="P:isopentenyl diphosphate biosynthetic process, methylerythritol 4-phosphate pathway involved in terpenoid biosynthetic process"/>
    <property type="evidence" value="ECO:0007669"/>
    <property type="project" value="TreeGrafter"/>
</dbReference>
<dbReference type="EC" id="1.1.1.267" evidence="4 13"/>
<feature type="binding site" evidence="13">
    <location>
        <position position="225"/>
    </location>
    <ligand>
        <name>1-deoxy-D-xylulose 5-phosphate</name>
        <dbReference type="ChEBI" id="CHEBI:57792"/>
    </ligand>
</feature>
<feature type="binding site" evidence="13">
    <location>
        <position position="220"/>
    </location>
    <ligand>
        <name>1-deoxy-D-xylulose 5-phosphate</name>
        <dbReference type="ChEBI" id="CHEBI:57792"/>
    </ligand>
</feature>
<dbReference type="NCBIfam" id="NF003938">
    <property type="entry name" value="PRK05447.1-1"/>
    <property type="match status" value="1"/>
</dbReference>
<comment type="caution">
    <text evidence="17">The sequence shown here is derived from an EMBL/GenBank/DDBJ whole genome shotgun (WGS) entry which is preliminary data.</text>
</comment>
<protein>
    <recommendedName>
        <fullName evidence="12 13">1-deoxy-D-xylulose 5-phosphate reductoisomerase</fullName>
        <shortName evidence="13">DXP reductoisomerase</shortName>
        <ecNumber evidence="4 13">1.1.1.267</ecNumber>
    </recommendedName>
    <alternativeName>
        <fullName evidence="13">1-deoxyxylulose-5-phosphate reductoisomerase</fullName>
    </alternativeName>
    <alternativeName>
        <fullName evidence="13">2-C-methyl-D-erythritol 4-phosphate synthase</fullName>
    </alternativeName>
</protein>
<evidence type="ECO:0000256" key="7">
    <source>
        <dbReference type="ARBA" id="ARBA00023002"/>
    </source>
</evidence>
<dbReference type="FunFam" id="3.40.50.720:FF:000045">
    <property type="entry name" value="1-deoxy-D-xylulose 5-phosphate reductoisomerase"/>
    <property type="match status" value="1"/>
</dbReference>
<dbReference type="GO" id="GO:0030604">
    <property type="term" value="F:1-deoxy-D-xylulose-5-phosphate reductoisomerase activity"/>
    <property type="evidence" value="ECO:0007669"/>
    <property type="project" value="UniProtKB-UniRule"/>
</dbReference>
<evidence type="ECO:0000256" key="11">
    <source>
        <dbReference type="ARBA" id="ARBA00054845"/>
    </source>
</evidence>
<comment type="catalytic activity">
    <reaction evidence="10">
        <text>2-C-methyl-D-erythritol 4-phosphate + NADP(+) = 1-deoxy-D-xylulose 5-phosphate + NADPH + H(+)</text>
        <dbReference type="Rhea" id="RHEA:13717"/>
        <dbReference type="ChEBI" id="CHEBI:15378"/>
        <dbReference type="ChEBI" id="CHEBI:57783"/>
        <dbReference type="ChEBI" id="CHEBI:57792"/>
        <dbReference type="ChEBI" id="CHEBI:58262"/>
        <dbReference type="ChEBI" id="CHEBI:58349"/>
        <dbReference type="EC" id="1.1.1.267"/>
    </reaction>
    <physiologicalReaction direction="right-to-left" evidence="10">
        <dbReference type="Rhea" id="RHEA:13719"/>
    </physiologicalReaction>
</comment>
<dbReference type="Gene3D" id="3.40.50.720">
    <property type="entry name" value="NAD(P)-binding Rossmann-like Domain"/>
    <property type="match status" value="1"/>
</dbReference>
<keyword evidence="9 13" id="KW-0414">Isoprene biosynthesis</keyword>
<comment type="cofactor">
    <cofactor evidence="1">
        <name>Co(2+)</name>
        <dbReference type="ChEBI" id="CHEBI:48828"/>
    </cofactor>
</comment>
<dbReference type="InterPro" id="IPR026877">
    <property type="entry name" value="DXPR_C"/>
</dbReference>
<dbReference type="GO" id="GO:0030145">
    <property type="term" value="F:manganese ion binding"/>
    <property type="evidence" value="ECO:0007669"/>
    <property type="project" value="TreeGrafter"/>
</dbReference>
<feature type="binding site" evidence="13">
    <location>
        <position position="129"/>
    </location>
    <ligand>
        <name>NADPH</name>
        <dbReference type="ChEBI" id="CHEBI:57783"/>
    </ligand>
</feature>
<feature type="binding site" evidence="13">
    <location>
        <position position="13"/>
    </location>
    <ligand>
        <name>NADPH</name>
        <dbReference type="ChEBI" id="CHEBI:57783"/>
    </ligand>
</feature>
<feature type="binding site" evidence="13">
    <location>
        <position position="155"/>
    </location>
    <ligand>
        <name>1-deoxy-D-xylulose 5-phosphate</name>
        <dbReference type="ChEBI" id="CHEBI:57792"/>
    </ligand>
</feature>
<comment type="cofactor">
    <cofactor evidence="13">
        <name>Mg(2+)</name>
        <dbReference type="ChEBI" id="CHEBI:18420"/>
    </cofactor>
    <cofactor evidence="13">
        <name>Mn(2+)</name>
        <dbReference type="ChEBI" id="CHEBI:29035"/>
    </cofactor>
</comment>
<feature type="domain" description="1-deoxy-D-xylulose 5-phosphate reductoisomerase N-terminal" evidence="14">
    <location>
        <begin position="7"/>
        <end position="135"/>
    </location>
</feature>
<evidence type="ECO:0000256" key="5">
    <source>
        <dbReference type="ARBA" id="ARBA00022723"/>
    </source>
</evidence>
<dbReference type="InterPro" id="IPR003821">
    <property type="entry name" value="DXP_reductoisomerase"/>
</dbReference>
<evidence type="ECO:0000256" key="13">
    <source>
        <dbReference type="HAMAP-Rule" id="MF_00183"/>
    </source>
</evidence>
<feature type="binding site" evidence="13">
    <location>
        <position position="127"/>
    </location>
    <ligand>
        <name>NADPH</name>
        <dbReference type="ChEBI" id="CHEBI:57783"/>
    </ligand>
</feature>
<evidence type="ECO:0000313" key="18">
    <source>
        <dbReference type="Proteomes" id="UP000271152"/>
    </source>
</evidence>
<dbReference type="NCBIfam" id="TIGR00243">
    <property type="entry name" value="Dxr"/>
    <property type="match status" value="1"/>
</dbReference>
<evidence type="ECO:0000259" key="16">
    <source>
        <dbReference type="Pfam" id="PF13288"/>
    </source>
</evidence>
<sequence length="396" mass="42142">MSGPQQITILGATGSIGLSTLDVVARHPALYQVFALTGYSRLDELLALCIRHTPQYAVVPDQVVARKLQDDLAAAGLDTRVLVGEGGLCEVAADPRVDAVMAAIVGAAGLRPTLAAVEAGKKVLLANKEALVMSGALFMQAVRQNGAVLLPIDSEHNAIFQCLPGDFARGLGAVGVRRIMLTASGGPFRETPLEQLHNVTPEQACAHPVWSMGRKISVDSATMMNKGLELIEACWLFDARPDQVEVVIHPQSVIHSLVDYVDGSVLAQLGNPDMRTPIANALAWPARVDSGVAPLDLFRIGQLDFQAPDEERFPCLRLARQAAEAGGSAPAMLNAANEVAVAAFLDGRIRYLEIAGIIEEVLDHEPVTAVEGLEAVFAADAKARLLAGQWLERHGR</sequence>
<dbReference type="UniPathway" id="UPA00056">
    <property type="reaction ID" value="UER00092"/>
</dbReference>
<evidence type="ECO:0000256" key="1">
    <source>
        <dbReference type="ARBA" id="ARBA00001941"/>
    </source>
</evidence>
<feature type="binding site" evidence="13">
    <location>
        <position position="229"/>
    </location>
    <ligand>
        <name>Mn(2+)</name>
        <dbReference type="ChEBI" id="CHEBI:29035"/>
    </ligand>
</feature>
<evidence type="ECO:0000256" key="10">
    <source>
        <dbReference type="ARBA" id="ARBA00048543"/>
    </source>
</evidence>
<dbReference type="GO" id="GO:0070402">
    <property type="term" value="F:NADPH binding"/>
    <property type="evidence" value="ECO:0007669"/>
    <property type="project" value="InterPro"/>
</dbReference>
<feature type="binding site" evidence="13">
    <location>
        <position position="15"/>
    </location>
    <ligand>
        <name>NADPH</name>
        <dbReference type="ChEBI" id="CHEBI:57783"/>
    </ligand>
</feature>
<reference evidence="17 18" key="1">
    <citation type="submission" date="2018-08" db="EMBL/GenBank/DDBJ databases">
        <title>Recombination of ecologically and evolutionarily significant loci maintains genetic cohesion in the Pseudomonas syringae species complex.</title>
        <authorList>
            <person name="Dillon M."/>
            <person name="Thakur S."/>
            <person name="Almeida R.N.D."/>
            <person name="Weir B.S."/>
            <person name="Guttman D.S."/>
        </authorList>
    </citation>
    <scope>NUCLEOTIDE SEQUENCE [LARGE SCALE GENOMIC DNA]</scope>
    <source>
        <strain evidence="17 18">ICMP 11947</strain>
    </source>
</reference>
<keyword evidence="7 13" id="KW-0560">Oxidoreductase</keyword>
<evidence type="ECO:0000256" key="12">
    <source>
        <dbReference type="ARBA" id="ARBA00071224"/>
    </source>
</evidence>
<comment type="similarity">
    <text evidence="3 13">Belongs to the DXR family.</text>
</comment>
<comment type="function">
    <text evidence="11 13">Catalyzes the NADPH-dependent rearrangement and reduction of 1-deoxy-D-xylulose-5-phosphate (DXP) to 2-C-methyl-D-erythritol 4-phosphate (MEP).</text>
</comment>
<dbReference type="SUPFAM" id="SSF55347">
    <property type="entry name" value="Glyceraldehyde-3-phosphate dehydrogenase-like, C-terminal domain"/>
    <property type="match status" value="1"/>
</dbReference>
<proteinExistence type="inferred from homology"/>
<feature type="binding site" evidence="13">
    <location>
        <position position="16"/>
    </location>
    <ligand>
        <name>NADPH</name>
        <dbReference type="ChEBI" id="CHEBI:57783"/>
    </ligand>
</feature>
<dbReference type="GO" id="GO:0016853">
    <property type="term" value="F:isomerase activity"/>
    <property type="evidence" value="ECO:0007669"/>
    <property type="project" value="UniProtKB-KW"/>
</dbReference>
<feature type="binding site" evidence="13">
    <location>
        <position position="155"/>
    </location>
    <ligand>
        <name>Mn(2+)</name>
        <dbReference type="ChEBI" id="CHEBI:29035"/>
    </ligand>
</feature>
<dbReference type="InterPro" id="IPR013512">
    <property type="entry name" value="DXP_reductoisomerase_N"/>
</dbReference>
<feature type="binding site" evidence="13">
    <location>
        <position position="213"/>
    </location>
    <ligand>
        <name>NADPH</name>
        <dbReference type="ChEBI" id="CHEBI:57783"/>
    </ligand>
</feature>
<name>A0A3M5X5V9_9PSED</name>
<dbReference type="EMBL" id="RBUG01000017">
    <property type="protein sequence ID" value="RMU77395.1"/>
    <property type="molecule type" value="Genomic_DNA"/>
</dbReference>
<dbReference type="NCBIfam" id="NF009114">
    <property type="entry name" value="PRK12464.1"/>
    <property type="match status" value="1"/>
</dbReference>
<keyword evidence="6 13" id="KW-0521">NADP</keyword>
<feature type="domain" description="DXP reductoisomerase C-terminal" evidence="16">
    <location>
        <begin position="269"/>
        <end position="384"/>
    </location>
</feature>
<evidence type="ECO:0000256" key="8">
    <source>
        <dbReference type="ARBA" id="ARBA00023211"/>
    </source>
</evidence>
<dbReference type="FunFam" id="1.10.1740.10:FF:000004">
    <property type="entry name" value="1-deoxy-D-xylulose 5-phosphate reductoisomerase"/>
    <property type="match status" value="1"/>
</dbReference>
<dbReference type="AlphaFoldDB" id="A0A3M5X5V9"/>
<evidence type="ECO:0000259" key="14">
    <source>
        <dbReference type="Pfam" id="PF02670"/>
    </source>
</evidence>
<feature type="binding site" evidence="13">
    <location>
        <position position="14"/>
    </location>
    <ligand>
        <name>NADPH</name>
        <dbReference type="ChEBI" id="CHEBI:57783"/>
    </ligand>
</feature>
<dbReference type="PANTHER" id="PTHR30525:SF0">
    <property type="entry name" value="1-DEOXY-D-XYLULOSE 5-PHOSPHATE REDUCTOISOMERASE, CHLOROPLASTIC"/>
    <property type="match status" value="1"/>
</dbReference>
<dbReference type="InterPro" id="IPR036291">
    <property type="entry name" value="NAD(P)-bd_dom_sf"/>
</dbReference>
<dbReference type="RefSeq" id="WP_104652703.1">
    <property type="nucleotide sequence ID" value="NZ_RBUG01000017.1"/>
</dbReference>
<dbReference type="PIRSF" id="PIRSF006205">
    <property type="entry name" value="Dxp_reductismrs"/>
    <property type="match status" value="1"/>
</dbReference>
<evidence type="ECO:0000256" key="9">
    <source>
        <dbReference type="ARBA" id="ARBA00023229"/>
    </source>
</evidence>
<dbReference type="InterPro" id="IPR036169">
    <property type="entry name" value="DXPR_C_sf"/>
</dbReference>
<dbReference type="Pfam" id="PF13288">
    <property type="entry name" value="DXPR_C"/>
    <property type="match status" value="1"/>
</dbReference>
<keyword evidence="17" id="KW-0413">Isomerase</keyword>
<feature type="binding site" evidence="13">
    <location>
        <position position="184"/>
    </location>
    <ligand>
        <name>1-deoxy-D-xylulose 5-phosphate</name>
        <dbReference type="ChEBI" id="CHEBI:57792"/>
    </ligand>
</feature>
<keyword evidence="8 13" id="KW-0464">Manganese</keyword>
<evidence type="ECO:0000256" key="3">
    <source>
        <dbReference type="ARBA" id="ARBA00006825"/>
    </source>
</evidence>
<evidence type="ECO:0000256" key="6">
    <source>
        <dbReference type="ARBA" id="ARBA00022857"/>
    </source>
</evidence>
<feature type="binding site" evidence="13">
    <location>
        <position position="153"/>
    </location>
    <ligand>
        <name>Mn(2+)</name>
        <dbReference type="ChEBI" id="CHEBI:29035"/>
    </ligand>
</feature>
<feature type="binding site" evidence="13">
    <location>
        <position position="229"/>
    </location>
    <ligand>
        <name>1-deoxy-D-xylulose 5-phosphate</name>
        <dbReference type="ChEBI" id="CHEBI:57792"/>
    </ligand>
</feature>
<dbReference type="Pfam" id="PF02670">
    <property type="entry name" value="DXP_reductoisom"/>
    <property type="match status" value="1"/>
</dbReference>
<dbReference type="HAMAP" id="MF_00183">
    <property type="entry name" value="DXP_reductoisom"/>
    <property type="match status" value="1"/>
</dbReference>
<feature type="binding site" evidence="13">
    <location>
        <position position="128"/>
    </location>
    <ligand>
        <name>1-deoxy-D-xylulose 5-phosphate</name>
        <dbReference type="ChEBI" id="CHEBI:57792"/>
    </ligand>
</feature>
<dbReference type="SUPFAM" id="SSF51735">
    <property type="entry name" value="NAD(P)-binding Rossmann-fold domains"/>
    <property type="match status" value="1"/>
</dbReference>
<comment type="caution">
    <text evidence="13">Lacks conserved residue(s) required for the propagation of feature annotation.</text>
</comment>
<feature type="binding site" evidence="13">
    <location>
        <position position="207"/>
    </location>
    <ligand>
        <name>1-deoxy-D-xylulose 5-phosphate</name>
        <dbReference type="ChEBI" id="CHEBI:57792"/>
    </ligand>
</feature>
<dbReference type="Gene3D" id="1.10.1740.10">
    <property type="match status" value="1"/>
</dbReference>
<feature type="binding site" evidence="13">
    <location>
        <position position="154"/>
    </location>
    <ligand>
        <name>1-deoxy-D-xylulose 5-phosphate</name>
        <dbReference type="ChEBI" id="CHEBI:57792"/>
    </ligand>
</feature>
<evidence type="ECO:0000313" key="17">
    <source>
        <dbReference type="EMBL" id="RMU77395.1"/>
    </source>
</evidence>
<dbReference type="SUPFAM" id="SSF69055">
    <property type="entry name" value="1-deoxy-D-xylulose-5-phosphate reductoisomerase, C-terminal domain"/>
    <property type="match status" value="1"/>
</dbReference>
<keyword evidence="5 13" id="KW-0479">Metal-binding</keyword>
<organism evidence="17 18">
    <name type="scientific">Pseudomonas syringae pv. apii</name>
    <dbReference type="NCBI Taxonomy" id="81036"/>
    <lineage>
        <taxon>Bacteria</taxon>
        <taxon>Pseudomonadati</taxon>
        <taxon>Pseudomonadota</taxon>
        <taxon>Gammaproteobacteria</taxon>
        <taxon>Pseudomonadales</taxon>
        <taxon>Pseudomonadaceae</taxon>
        <taxon>Pseudomonas</taxon>
    </lineage>
</organism>
<dbReference type="Proteomes" id="UP000271152">
    <property type="component" value="Unassembled WGS sequence"/>
</dbReference>
<evidence type="ECO:0000256" key="2">
    <source>
        <dbReference type="ARBA" id="ARBA00005094"/>
    </source>
</evidence>
<evidence type="ECO:0000259" key="15">
    <source>
        <dbReference type="Pfam" id="PF08436"/>
    </source>
</evidence>
<evidence type="ECO:0000256" key="4">
    <source>
        <dbReference type="ARBA" id="ARBA00012366"/>
    </source>
</evidence>
<accession>A0A3M5X5V9</accession>
<keyword evidence="13" id="KW-0460">Magnesium</keyword>
<feature type="domain" description="1-deoxy-D-xylulose 5-phosphate reductoisomerase C-terminal" evidence="15">
    <location>
        <begin position="149"/>
        <end position="237"/>
    </location>
</feature>
<feature type="binding site" evidence="13">
    <location>
        <position position="226"/>
    </location>
    <ligand>
        <name>1-deoxy-D-xylulose 5-phosphate</name>
        <dbReference type="ChEBI" id="CHEBI:57792"/>
    </ligand>
</feature>
<gene>
    <name evidence="13" type="primary">dxr</name>
    <name evidence="17" type="ORF">ALP23_00517</name>
</gene>
<dbReference type="PANTHER" id="PTHR30525">
    <property type="entry name" value="1-DEOXY-D-XYLULOSE 5-PHOSPHATE REDUCTOISOMERASE"/>
    <property type="match status" value="1"/>
</dbReference>
<dbReference type="Pfam" id="PF08436">
    <property type="entry name" value="DXP_redisom_C"/>
    <property type="match status" value="1"/>
</dbReference>
<dbReference type="InterPro" id="IPR013644">
    <property type="entry name" value="DXP_reductoisomerase_C"/>
</dbReference>
<comment type="pathway">
    <text evidence="2 13">Isoprenoid biosynthesis; isopentenyl diphosphate biosynthesis via DXP pathway; isopentenyl diphosphate from 1-deoxy-D-xylulose 5-phosphate: step 1/6.</text>
</comment>